<organism evidence="11 12">
    <name type="scientific">Ginsengibacter hankyongi</name>
    <dbReference type="NCBI Taxonomy" id="2607284"/>
    <lineage>
        <taxon>Bacteria</taxon>
        <taxon>Pseudomonadati</taxon>
        <taxon>Bacteroidota</taxon>
        <taxon>Chitinophagia</taxon>
        <taxon>Chitinophagales</taxon>
        <taxon>Chitinophagaceae</taxon>
        <taxon>Ginsengibacter</taxon>
    </lineage>
</organism>
<evidence type="ECO:0000313" key="11">
    <source>
        <dbReference type="EMBL" id="KAA9038763.1"/>
    </source>
</evidence>
<keyword evidence="5" id="KW-0813">Transport</keyword>
<feature type="transmembrane region" description="Helical" evidence="10">
    <location>
        <begin position="68"/>
        <end position="84"/>
    </location>
</feature>
<dbReference type="Proteomes" id="UP000326903">
    <property type="component" value="Unassembled WGS sequence"/>
</dbReference>
<name>A0A5J5IFW1_9BACT</name>
<dbReference type="EMBL" id="VYQF01000003">
    <property type="protein sequence ID" value="KAA9038763.1"/>
    <property type="molecule type" value="Genomic_DNA"/>
</dbReference>
<keyword evidence="7 10" id="KW-0812">Transmembrane</keyword>
<feature type="transmembrane region" description="Helical" evidence="10">
    <location>
        <begin position="105"/>
        <end position="124"/>
    </location>
</feature>
<dbReference type="GO" id="GO:0005886">
    <property type="term" value="C:plasma membrane"/>
    <property type="evidence" value="ECO:0007669"/>
    <property type="project" value="UniProtKB-SubCell"/>
</dbReference>
<evidence type="ECO:0000256" key="6">
    <source>
        <dbReference type="ARBA" id="ARBA00022475"/>
    </source>
</evidence>
<evidence type="ECO:0000256" key="10">
    <source>
        <dbReference type="SAM" id="Phobius"/>
    </source>
</evidence>
<dbReference type="PANTHER" id="PTHR36122:SF2">
    <property type="entry name" value="NICOTINAMIDE RIBOSIDE TRANSPORTER PNUC"/>
    <property type="match status" value="1"/>
</dbReference>
<comment type="similarity">
    <text evidence="3">Belongs to the nicotinamide ribonucleoside (NR) uptake permease (TC 4.B.1) family.</text>
</comment>
<feature type="transmembrane region" description="Helical" evidence="10">
    <location>
        <begin position="130"/>
        <end position="147"/>
    </location>
</feature>
<comment type="function">
    <text evidence="1">Required for nicotinamide riboside transport across the inner membrane.</text>
</comment>
<keyword evidence="9 10" id="KW-0472">Membrane</keyword>
<gene>
    <name evidence="11" type="ORF">FW778_12980</name>
</gene>
<keyword evidence="6" id="KW-1003">Cell membrane</keyword>
<dbReference type="InterPro" id="IPR006419">
    <property type="entry name" value="NMN_transpt_PnuC"/>
</dbReference>
<accession>A0A5J5IFW1</accession>
<evidence type="ECO:0000256" key="1">
    <source>
        <dbReference type="ARBA" id="ARBA00002672"/>
    </source>
</evidence>
<dbReference type="NCBIfam" id="TIGR01528">
    <property type="entry name" value="NMN_trans_PnuC"/>
    <property type="match status" value="1"/>
</dbReference>
<keyword evidence="8 10" id="KW-1133">Transmembrane helix</keyword>
<comment type="caution">
    <text evidence="11">The sequence shown here is derived from an EMBL/GenBank/DDBJ whole genome shotgun (WGS) entry which is preliminary data.</text>
</comment>
<evidence type="ECO:0000256" key="2">
    <source>
        <dbReference type="ARBA" id="ARBA00004651"/>
    </source>
</evidence>
<evidence type="ECO:0000256" key="8">
    <source>
        <dbReference type="ARBA" id="ARBA00022989"/>
    </source>
</evidence>
<evidence type="ECO:0000256" key="5">
    <source>
        <dbReference type="ARBA" id="ARBA00022448"/>
    </source>
</evidence>
<feature type="transmembrane region" description="Helical" evidence="10">
    <location>
        <begin position="42"/>
        <end position="62"/>
    </location>
</feature>
<feature type="transmembrane region" description="Helical" evidence="10">
    <location>
        <begin position="154"/>
        <end position="170"/>
    </location>
</feature>
<comment type="subcellular location">
    <subcellularLocation>
        <location evidence="2">Cell membrane</location>
        <topology evidence="2">Multi-pass membrane protein</topology>
    </subcellularLocation>
</comment>
<dbReference type="Pfam" id="PF04973">
    <property type="entry name" value="NMN_transporter"/>
    <property type="match status" value="1"/>
</dbReference>
<evidence type="ECO:0000256" key="4">
    <source>
        <dbReference type="ARBA" id="ARBA00017522"/>
    </source>
</evidence>
<dbReference type="PANTHER" id="PTHR36122">
    <property type="entry name" value="NICOTINAMIDE RIBOSIDE TRANSPORTER PNUC"/>
    <property type="match status" value="1"/>
</dbReference>
<evidence type="ECO:0000256" key="3">
    <source>
        <dbReference type="ARBA" id="ARBA00006669"/>
    </source>
</evidence>
<dbReference type="AlphaFoldDB" id="A0A5J5IFW1"/>
<evidence type="ECO:0000256" key="7">
    <source>
        <dbReference type="ARBA" id="ARBA00022692"/>
    </source>
</evidence>
<sequence>MAIHEWWYLMLKQVAETDWLQWLAVALGVAEVLLAKVNNIWLYPAGIAATVLSVYILLLAGLYAESLLNGYYIVMSIYGWWYWIKKKNLPPVKISTCSRRDWITVAGIIAGSFVILALLLKNFTPSTVPLWDAWVSATAWAGMWLLAKRKIENWILLNVSNAFGVPLLFYKQLPLFAALTVILFVIGVQGYIQWRKIINAEKAALIKI</sequence>
<proteinExistence type="inferred from homology"/>
<evidence type="ECO:0000256" key="9">
    <source>
        <dbReference type="ARBA" id="ARBA00023136"/>
    </source>
</evidence>
<protein>
    <recommendedName>
        <fullName evidence="4">Nicotinamide riboside transporter PnuC</fullName>
    </recommendedName>
</protein>
<dbReference type="GO" id="GO:0034257">
    <property type="term" value="F:nicotinamide riboside transmembrane transporter activity"/>
    <property type="evidence" value="ECO:0007669"/>
    <property type="project" value="InterPro"/>
</dbReference>
<keyword evidence="12" id="KW-1185">Reference proteome</keyword>
<evidence type="ECO:0000313" key="12">
    <source>
        <dbReference type="Proteomes" id="UP000326903"/>
    </source>
</evidence>
<reference evidence="11 12" key="1">
    <citation type="submission" date="2019-09" db="EMBL/GenBank/DDBJ databases">
        <title>Draft genome sequence of Ginsengibacter sp. BR5-29.</title>
        <authorList>
            <person name="Im W.-T."/>
        </authorList>
    </citation>
    <scope>NUCLEOTIDE SEQUENCE [LARGE SCALE GENOMIC DNA]</scope>
    <source>
        <strain evidence="11 12">BR5-29</strain>
    </source>
</reference>
<feature type="transmembrane region" description="Helical" evidence="10">
    <location>
        <begin position="176"/>
        <end position="194"/>
    </location>
</feature>